<dbReference type="PANTHER" id="PTHR10104">
    <property type="entry name" value="STATHMIN"/>
    <property type="match status" value="1"/>
</dbReference>
<dbReference type="GO" id="GO:0015631">
    <property type="term" value="F:tubulin binding"/>
    <property type="evidence" value="ECO:0007669"/>
    <property type="project" value="TreeGrafter"/>
</dbReference>
<dbReference type="InterPro" id="IPR000956">
    <property type="entry name" value="Stathmin_fam"/>
</dbReference>
<dbReference type="AlphaFoldDB" id="A0A7R9BDZ1"/>
<sequence length="236" mass="26920">MEQVPEVMVKEVGNAVRMDIVMSEAAAPKPACLESPTEPTVTVEEIQKKLEDAAIRRHSLMSEKQASLAARISKIEETHKRKEEIDQQFIKSTKEALEQKLEAAEENKIKLLNDLKTRVKEELEKIMQHHQSKENEDLEQAKSLMDAIQEKLETAAANRDQNLQAVVKRLKDHEEAVNRCLTSQKEQLDALKDKINSQLEKAAENRNAKLQEIKDAAKEHDKKVDAIKQKKEGEEN</sequence>
<dbReference type="EMBL" id="CAJPEX010000135">
    <property type="protein sequence ID" value="CAG0913631.1"/>
    <property type="molecule type" value="Genomic_DNA"/>
</dbReference>
<dbReference type="Proteomes" id="UP000678499">
    <property type="component" value="Unassembled WGS sequence"/>
</dbReference>
<dbReference type="GO" id="GO:0005737">
    <property type="term" value="C:cytoplasm"/>
    <property type="evidence" value="ECO:0007669"/>
    <property type="project" value="TreeGrafter"/>
</dbReference>
<protein>
    <recommendedName>
        <fullName evidence="4">Stathmin</fullName>
    </recommendedName>
</protein>
<evidence type="ECO:0008006" key="4">
    <source>
        <dbReference type="Google" id="ProtNLM"/>
    </source>
</evidence>
<dbReference type="OrthoDB" id="5986631at2759"/>
<gene>
    <name evidence="2" type="ORF">NMOB1V02_LOCUS1363</name>
</gene>
<evidence type="ECO:0000256" key="1">
    <source>
        <dbReference type="SAM" id="MobiDB-lite"/>
    </source>
</evidence>
<dbReference type="GO" id="GO:0043005">
    <property type="term" value="C:neuron projection"/>
    <property type="evidence" value="ECO:0007669"/>
    <property type="project" value="TreeGrafter"/>
</dbReference>
<dbReference type="PRINTS" id="PR00345">
    <property type="entry name" value="STATHMIN"/>
</dbReference>
<dbReference type="PROSITE" id="PS51663">
    <property type="entry name" value="STATHMIN_3"/>
    <property type="match status" value="1"/>
</dbReference>
<keyword evidence="3" id="KW-1185">Reference proteome</keyword>
<organism evidence="2">
    <name type="scientific">Notodromas monacha</name>
    <dbReference type="NCBI Taxonomy" id="399045"/>
    <lineage>
        <taxon>Eukaryota</taxon>
        <taxon>Metazoa</taxon>
        <taxon>Ecdysozoa</taxon>
        <taxon>Arthropoda</taxon>
        <taxon>Crustacea</taxon>
        <taxon>Oligostraca</taxon>
        <taxon>Ostracoda</taxon>
        <taxon>Podocopa</taxon>
        <taxon>Podocopida</taxon>
        <taxon>Cypridocopina</taxon>
        <taxon>Cypridoidea</taxon>
        <taxon>Cyprididae</taxon>
        <taxon>Notodromas</taxon>
    </lineage>
</organism>
<dbReference type="PANTHER" id="PTHR10104:SF1">
    <property type="entry name" value="STATHMIN, ISOFORM D"/>
    <property type="match status" value="1"/>
</dbReference>
<reference evidence="2" key="1">
    <citation type="submission" date="2020-11" db="EMBL/GenBank/DDBJ databases">
        <authorList>
            <person name="Tran Van P."/>
        </authorList>
    </citation>
    <scope>NUCLEOTIDE SEQUENCE</scope>
</reference>
<dbReference type="GO" id="GO:0007019">
    <property type="term" value="P:microtubule depolymerization"/>
    <property type="evidence" value="ECO:0007669"/>
    <property type="project" value="TreeGrafter"/>
</dbReference>
<name>A0A7R9BDZ1_9CRUS</name>
<dbReference type="GO" id="GO:0031175">
    <property type="term" value="P:neuron projection development"/>
    <property type="evidence" value="ECO:0007669"/>
    <property type="project" value="TreeGrafter"/>
</dbReference>
<dbReference type="Pfam" id="PF00836">
    <property type="entry name" value="Stathmin"/>
    <property type="match status" value="1"/>
</dbReference>
<accession>A0A7R9BDZ1</accession>
<dbReference type="SUPFAM" id="SSF101494">
    <property type="entry name" value="Stathmin"/>
    <property type="match status" value="1"/>
</dbReference>
<evidence type="ECO:0000313" key="3">
    <source>
        <dbReference type="Proteomes" id="UP000678499"/>
    </source>
</evidence>
<dbReference type="EMBL" id="OA882172">
    <property type="protein sequence ID" value="CAD7273479.1"/>
    <property type="molecule type" value="Genomic_DNA"/>
</dbReference>
<dbReference type="GO" id="GO:0031110">
    <property type="term" value="P:regulation of microtubule polymerization or depolymerization"/>
    <property type="evidence" value="ECO:0007669"/>
    <property type="project" value="InterPro"/>
</dbReference>
<dbReference type="Gene3D" id="6.10.280.30">
    <property type="match status" value="2"/>
</dbReference>
<evidence type="ECO:0000313" key="2">
    <source>
        <dbReference type="EMBL" id="CAD7273479.1"/>
    </source>
</evidence>
<feature type="region of interest" description="Disordered" evidence="1">
    <location>
        <begin position="214"/>
        <end position="236"/>
    </location>
</feature>
<proteinExistence type="predicted"/>
<dbReference type="InterPro" id="IPR036002">
    <property type="entry name" value="Stathmin_sf"/>
</dbReference>